<dbReference type="CDD" id="cd19481">
    <property type="entry name" value="RecA-like_protease"/>
    <property type="match status" value="1"/>
</dbReference>
<evidence type="ECO:0000259" key="5">
    <source>
        <dbReference type="SMART" id="SM00382"/>
    </source>
</evidence>
<reference evidence="7" key="1">
    <citation type="journal article" date="2019" name="Int. J. Syst. Evol. Microbiol.">
        <title>The Global Catalogue of Microorganisms (GCM) 10K type strain sequencing project: providing services to taxonomists for standard genome sequencing and annotation.</title>
        <authorList>
            <consortium name="The Broad Institute Genomics Platform"/>
            <consortium name="The Broad Institute Genome Sequencing Center for Infectious Disease"/>
            <person name="Wu L."/>
            <person name="Ma J."/>
        </authorList>
    </citation>
    <scope>NUCLEOTIDE SEQUENCE [LARGE SCALE GENOMIC DNA]</scope>
    <source>
        <strain evidence="7">JCM 4147</strain>
    </source>
</reference>
<proteinExistence type="inferred from homology"/>
<feature type="domain" description="AAA+ ATPase" evidence="5">
    <location>
        <begin position="466"/>
        <end position="598"/>
    </location>
</feature>
<evidence type="ECO:0000256" key="4">
    <source>
        <dbReference type="SAM" id="MobiDB-lite"/>
    </source>
</evidence>
<dbReference type="Proteomes" id="UP001596200">
    <property type="component" value="Unassembled WGS sequence"/>
</dbReference>
<name>A0ABW1GGB5_9ACTN</name>
<dbReference type="SUPFAM" id="SSF52540">
    <property type="entry name" value="P-loop containing nucleoside triphosphate hydrolases"/>
    <property type="match status" value="1"/>
</dbReference>
<dbReference type="InterPro" id="IPR050221">
    <property type="entry name" value="26S_Proteasome_ATPase"/>
</dbReference>
<accession>A0ABW1GGB5</accession>
<keyword evidence="3 6" id="KW-0067">ATP-binding</keyword>
<dbReference type="Gene3D" id="3.40.50.300">
    <property type="entry name" value="P-loop containing nucleotide triphosphate hydrolases"/>
    <property type="match status" value="1"/>
</dbReference>
<organism evidence="6 7">
    <name type="scientific">Streptomyces pulveraceus</name>
    <dbReference type="NCBI Taxonomy" id="68258"/>
    <lineage>
        <taxon>Bacteria</taxon>
        <taxon>Bacillati</taxon>
        <taxon>Actinomycetota</taxon>
        <taxon>Actinomycetes</taxon>
        <taxon>Kitasatosporales</taxon>
        <taxon>Streptomycetaceae</taxon>
        <taxon>Streptomyces</taxon>
    </lineage>
</organism>
<keyword evidence="2" id="KW-0547">Nucleotide-binding</keyword>
<dbReference type="GO" id="GO:0005524">
    <property type="term" value="F:ATP binding"/>
    <property type="evidence" value="ECO:0007669"/>
    <property type="project" value="UniProtKB-KW"/>
</dbReference>
<dbReference type="Pfam" id="PF00004">
    <property type="entry name" value="AAA"/>
    <property type="match status" value="1"/>
</dbReference>
<keyword evidence="7" id="KW-1185">Reference proteome</keyword>
<evidence type="ECO:0000256" key="2">
    <source>
        <dbReference type="ARBA" id="ARBA00022741"/>
    </source>
</evidence>
<dbReference type="EMBL" id="JBHSPU010000003">
    <property type="protein sequence ID" value="MFC5912697.1"/>
    <property type="molecule type" value="Genomic_DNA"/>
</dbReference>
<protein>
    <submittedName>
        <fullName evidence="6">ATP-binding protein</fullName>
    </submittedName>
</protein>
<comment type="similarity">
    <text evidence="1">Belongs to the AAA ATPase family.</text>
</comment>
<sequence>MTAAGDPNLRHLLARAVAVEQRIRRAVEARQLTDPDPDDAFRGLYLTDENIARLLDESRARAFPYPVPSSAPDPGEAAGSGEAAAERSRLTSLAREFGLTALDVEILLIALVPDLDDRFEAFYGYLNDDVTRRRPSIGLALGLCGLSPADQVARGRLSARAPLREGRLLLAEDLDRPFLSRALRVPDRVTAHLLGDDTPDPRLADLLAPWHAVPGVGDPVPLAGALAHGASLAYLREDQGGAGTALAASALTRAGHRVLGLDLARLAEDPTPAEAVRSLVREARLTGAGVVCAPLDAVSREHPELLRLLTGTPVPTILVGRAPWDAAWSAAPPLLLHAPRVEPSTRAALWTDAYGGPVPGTVDVDRLLSPFLLTPEQITRAARGAAQTTHLDGGTLTPDHVRQGARAQNAAGLDRLARRIEPTVTWNDLVLPPDTHVQLRELTARARHRDRVLGEWGMRPGGGRGRGVSALFAGDSGTGKTMSAEVIAADLGLDLYTVDLATVIDKYVGETEKNLERIFSEAAGVNGVLLFDEADAIFGKRSDVKDAHDRYANVESAYLLQRMESFDGLAILATNLRANLDDAFTRRLDLVIDFPVPDPEQRLVLWERCLGPVLPRGLDLDLAFCAENFELAGGNIRSVAVTSAYLAADTGEPVTMATLIHAIQREYQKLGRLTLASEFGPYLKLLG</sequence>
<feature type="compositionally biased region" description="Low complexity" evidence="4">
    <location>
        <begin position="72"/>
        <end position="83"/>
    </location>
</feature>
<comment type="caution">
    <text evidence="6">The sequence shown here is derived from an EMBL/GenBank/DDBJ whole genome shotgun (WGS) entry which is preliminary data.</text>
</comment>
<dbReference type="SMART" id="SM00382">
    <property type="entry name" value="AAA"/>
    <property type="match status" value="1"/>
</dbReference>
<dbReference type="InterPro" id="IPR003959">
    <property type="entry name" value="ATPase_AAA_core"/>
</dbReference>
<evidence type="ECO:0000256" key="1">
    <source>
        <dbReference type="ARBA" id="ARBA00006914"/>
    </source>
</evidence>
<dbReference type="InterPro" id="IPR027417">
    <property type="entry name" value="P-loop_NTPase"/>
</dbReference>
<evidence type="ECO:0000313" key="6">
    <source>
        <dbReference type="EMBL" id="MFC5912697.1"/>
    </source>
</evidence>
<dbReference type="Pfam" id="PF22977">
    <property type="entry name" value="WHD"/>
    <property type="match status" value="1"/>
</dbReference>
<evidence type="ECO:0000313" key="7">
    <source>
        <dbReference type="Proteomes" id="UP001596200"/>
    </source>
</evidence>
<evidence type="ECO:0000256" key="3">
    <source>
        <dbReference type="ARBA" id="ARBA00022840"/>
    </source>
</evidence>
<feature type="region of interest" description="Disordered" evidence="4">
    <location>
        <begin position="65"/>
        <end position="84"/>
    </location>
</feature>
<dbReference type="RefSeq" id="WP_344513888.1">
    <property type="nucleotide sequence ID" value="NZ_BAAATU010000027.1"/>
</dbReference>
<dbReference type="PANTHER" id="PTHR23073">
    <property type="entry name" value="26S PROTEASOME REGULATORY SUBUNIT"/>
    <property type="match status" value="1"/>
</dbReference>
<dbReference type="InterPro" id="IPR054472">
    <property type="entry name" value="WHD"/>
</dbReference>
<gene>
    <name evidence="6" type="ORF">ACFP1B_04540</name>
</gene>
<dbReference type="InterPro" id="IPR003593">
    <property type="entry name" value="AAA+_ATPase"/>
</dbReference>